<accession>A0A4Z0FB89</accession>
<dbReference type="Gene3D" id="3.30.110.170">
    <property type="entry name" value="Protein of unknown function (DUF541), domain 1"/>
    <property type="match status" value="1"/>
</dbReference>
<dbReference type="PANTHER" id="PTHR34387">
    <property type="entry name" value="SLR1258 PROTEIN"/>
    <property type="match status" value="1"/>
</dbReference>
<dbReference type="OrthoDB" id="7062395at2"/>
<sequence length="248" mass="26858">MNSGLWARAWMIGLAATALTALTACNSSVGDGSAPAGTPSIDYDLVTLSGEARQEITNDWMSALLAFELRDPDPARLGRVMNRKIEQALAGARAYSHVRFQSRNYQTVPEVDKDGAFIGWRAQAQFSLEGADFEKNGALIGALQAEGMVVQRVDFTVSPDRRREAEEALTQSAIAAFRHRAEVVQQALDASGFRIVEMNLDDIRNGGGQLAESRMMMLSKQSAVPLASESGVTELVVRVNGRIQLTAD</sequence>
<dbReference type="InterPro" id="IPR007497">
    <property type="entry name" value="SIMPL/DUF541"/>
</dbReference>
<evidence type="ECO:0000313" key="2">
    <source>
        <dbReference type="EMBL" id="TFZ82937.1"/>
    </source>
</evidence>
<feature type="signal peptide" evidence="1">
    <location>
        <begin position="1"/>
        <end position="23"/>
    </location>
</feature>
<keyword evidence="1" id="KW-0732">Signal</keyword>
<dbReference type="InterPro" id="IPR052022">
    <property type="entry name" value="26kDa_periplasmic_antigen"/>
</dbReference>
<evidence type="ECO:0000313" key="3">
    <source>
        <dbReference type="Proteomes" id="UP000297890"/>
    </source>
</evidence>
<feature type="chain" id="PRO_5021254750" evidence="1">
    <location>
        <begin position="24"/>
        <end position="248"/>
    </location>
</feature>
<proteinExistence type="predicted"/>
<reference evidence="2 3" key="1">
    <citation type="journal article" date="2019" name="ISME J.">
        <title>Candidatus Macondimonas diazotrophica, a novel gammaproteobacterial genus dominating crude-oil-contaminated coastal sediments.</title>
        <authorList>
            <person name="Karthikeyan S."/>
            <person name="Konstantinidis K."/>
        </authorList>
    </citation>
    <scope>NUCLEOTIDE SEQUENCE [LARGE SCALE GENOMIC DNA]</scope>
    <source>
        <strain evidence="2 3">KTK01</strain>
    </source>
</reference>
<dbReference type="Gene3D" id="3.30.70.2970">
    <property type="entry name" value="Protein of unknown function (DUF541), domain 2"/>
    <property type="match status" value="1"/>
</dbReference>
<name>A0A4Z0FB89_9GAMM</name>
<evidence type="ECO:0000256" key="1">
    <source>
        <dbReference type="SAM" id="SignalP"/>
    </source>
</evidence>
<protein>
    <submittedName>
        <fullName evidence="2">DUF541 domain-containing protein</fullName>
    </submittedName>
</protein>
<gene>
    <name evidence="2" type="ORF">E4680_06620</name>
</gene>
<organism evidence="2 3">
    <name type="scientific">Candidatus Macondimonas diazotrophica</name>
    <dbReference type="NCBI Taxonomy" id="2305248"/>
    <lineage>
        <taxon>Bacteria</taxon>
        <taxon>Pseudomonadati</taxon>
        <taxon>Pseudomonadota</taxon>
        <taxon>Gammaproteobacteria</taxon>
        <taxon>Chromatiales</taxon>
        <taxon>Ectothiorhodospiraceae</taxon>
        <taxon>Candidatus Macondimonas</taxon>
    </lineage>
</organism>
<dbReference type="RefSeq" id="WP_135281607.1">
    <property type="nucleotide sequence ID" value="NZ_SRIO01000006.1"/>
</dbReference>
<dbReference type="Proteomes" id="UP000297890">
    <property type="component" value="Unassembled WGS sequence"/>
</dbReference>
<comment type="caution">
    <text evidence="2">The sequence shown here is derived from an EMBL/GenBank/DDBJ whole genome shotgun (WGS) entry which is preliminary data.</text>
</comment>
<dbReference type="Pfam" id="PF04402">
    <property type="entry name" value="SIMPL"/>
    <property type="match status" value="1"/>
</dbReference>
<dbReference type="EMBL" id="SRIO01000006">
    <property type="protein sequence ID" value="TFZ82937.1"/>
    <property type="molecule type" value="Genomic_DNA"/>
</dbReference>
<keyword evidence="3" id="KW-1185">Reference proteome</keyword>
<dbReference type="PANTHER" id="PTHR34387:SF1">
    <property type="entry name" value="PERIPLASMIC IMMUNOGENIC PROTEIN"/>
    <property type="match status" value="1"/>
</dbReference>
<dbReference type="AlphaFoldDB" id="A0A4Z0FB89"/>
<dbReference type="GO" id="GO:0006974">
    <property type="term" value="P:DNA damage response"/>
    <property type="evidence" value="ECO:0007669"/>
    <property type="project" value="TreeGrafter"/>
</dbReference>